<accession>A0A1H5MZU4</accession>
<protein>
    <recommendedName>
        <fullName evidence="3">DinB family protein</fullName>
    </recommendedName>
</protein>
<evidence type="ECO:0000313" key="1">
    <source>
        <dbReference type="EMBL" id="SEE94872.1"/>
    </source>
</evidence>
<dbReference type="Proteomes" id="UP000199220">
    <property type="component" value="Unassembled WGS sequence"/>
</dbReference>
<gene>
    <name evidence="1" type="ORF">SAMN04488554_3799</name>
</gene>
<dbReference type="Pfam" id="PF04978">
    <property type="entry name" value="MST"/>
    <property type="match status" value="1"/>
</dbReference>
<organism evidence="1 2">
    <name type="scientific">Ruania alba</name>
    <dbReference type="NCBI Taxonomy" id="648782"/>
    <lineage>
        <taxon>Bacteria</taxon>
        <taxon>Bacillati</taxon>
        <taxon>Actinomycetota</taxon>
        <taxon>Actinomycetes</taxon>
        <taxon>Micrococcales</taxon>
        <taxon>Ruaniaceae</taxon>
        <taxon>Ruania</taxon>
    </lineage>
</organism>
<keyword evidence="2" id="KW-1185">Reference proteome</keyword>
<name>A0A1H5MZU4_9MICO</name>
<proteinExistence type="predicted"/>
<dbReference type="Gene3D" id="1.20.120.450">
    <property type="entry name" value="dinb family like domain"/>
    <property type="match status" value="1"/>
</dbReference>
<evidence type="ECO:0008006" key="3">
    <source>
        <dbReference type="Google" id="ProtNLM"/>
    </source>
</evidence>
<dbReference type="RefSeq" id="WP_089774670.1">
    <property type="nucleotide sequence ID" value="NZ_FNTX01000002.1"/>
</dbReference>
<evidence type="ECO:0000313" key="2">
    <source>
        <dbReference type="Proteomes" id="UP000199220"/>
    </source>
</evidence>
<dbReference type="InterPro" id="IPR007061">
    <property type="entry name" value="MST-like"/>
</dbReference>
<dbReference type="InterPro" id="IPR034660">
    <property type="entry name" value="DinB/YfiT-like"/>
</dbReference>
<dbReference type="AlphaFoldDB" id="A0A1H5MZU4"/>
<dbReference type="OrthoDB" id="4548523at2"/>
<dbReference type="EMBL" id="FNTX01000002">
    <property type="protein sequence ID" value="SEE94872.1"/>
    <property type="molecule type" value="Genomic_DNA"/>
</dbReference>
<sequence length="169" mass="18596">MTRPGEILGSVVDASEREQLETFLDYLRDAVVRKARGVSEEDARRSPVPTGTNLGGLIKHLRWVELGGFAGQIGQIPAAELPTPPWTDADPEADLRLEPNEKLDDVIAAYQAACDRSREIAAQHSLDYAVTTPQGRELTWMYLHVILETARHAGHADILREMIDGSVGD</sequence>
<reference evidence="2" key="1">
    <citation type="submission" date="2016-10" db="EMBL/GenBank/DDBJ databases">
        <authorList>
            <person name="Varghese N."/>
            <person name="Submissions S."/>
        </authorList>
    </citation>
    <scope>NUCLEOTIDE SEQUENCE [LARGE SCALE GENOMIC DNA]</scope>
    <source>
        <strain evidence="2">DSM 21368</strain>
    </source>
</reference>
<dbReference type="STRING" id="648782.SAMN04488554_3799"/>
<dbReference type="SUPFAM" id="SSF109854">
    <property type="entry name" value="DinB/YfiT-like putative metalloenzymes"/>
    <property type="match status" value="1"/>
</dbReference>